<feature type="active site" description="Charge relay system" evidence="4">
    <location>
        <position position="328"/>
    </location>
</feature>
<dbReference type="RefSeq" id="XP_058326882.1">
    <property type="nucleotide sequence ID" value="XM_058478552.1"/>
</dbReference>
<dbReference type="EMBL" id="JAPQKS010000007">
    <property type="protein sequence ID" value="KAJ5220052.1"/>
    <property type="molecule type" value="Genomic_DNA"/>
</dbReference>
<feature type="active site" description="Acyl-ester intermediate" evidence="4">
    <location>
        <position position="199"/>
    </location>
</feature>
<dbReference type="GO" id="GO:0004104">
    <property type="term" value="F:cholinesterase activity"/>
    <property type="evidence" value="ECO:0007669"/>
    <property type="project" value="InterPro"/>
</dbReference>
<dbReference type="InterPro" id="IPR050654">
    <property type="entry name" value="AChE-related_enzymes"/>
</dbReference>
<accession>A0A9W9TEP3</accession>
<comment type="caution">
    <text evidence="7">The sequence shown here is derived from an EMBL/GenBank/DDBJ whole genome shotgun (WGS) entry which is preliminary data.</text>
</comment>
<dbReference type="PRINTS" id="PR00878">
    <property type="entry name" value="CHOLNESTRASE"/>
</dbReference>
<evidence type="ECO:0000256" key="4">
    <source>
        <dbReference type="PIRSR" id="PIRSR600997-1"/>
    </source>
</evidence>
<dbReference type="Proteomes" id="UP001150941">
    <property type="component" value="Unassembled WGS sequence"/>
</dbReference>
<proteinExistence type="inferred from homology"/>
<dbReference type="GeneID" id="83205855"/>
<dbReference type="GO" id="GO:0017000">
    <property type="term" value="P:antibiotic biosynthetic process"/>
    <property type="evidence" value="ECO:0007669"/>
    <property type="project" value="UniProtKB-ARBA"/>
</dbReference>
<gene>
    <name evidence="7" type="ORF">N7468_009256</name>
</gene>
<evidence type="ECO:0000256" key="3">
    <source>
        <dbReference type="ARBA" id="ARBA00023157"/>
    </source>
</evidence>
<evidence type="ECO:0000313" key="8">
    <source>
        <dbReference type="Proteomes" id="UP001150941"/>
    </source>
</evidence>
<organism evidence="7 8">
    <name type="scientific">Penicillium chermesinum</name>
    <dbReference type="NCBI Taxonomy" id="63820"/>
    <lineage>
        <taxon>Eukaryota</taxon>
        <taxon>Fungi</taxon>
        <taxon>Dikarya</taxon>
        <taxon>Ascomycota</taxon>
        <taxon>Pezizomycotina</taxon>
        <taxon>Eurotiomycetes</taxon>
        <taxon>Eurotiomycetidae</taxon>
        <taxon>Eurotiales</taxon>
        <taxon>Aspergillaceae</taxon>
        <taxon>Penicillium</taxon>
    </lineage>
</organism>
<dbReference type="InterPro" id="IPR002018">
    <property type="entry name" value="CarbesteraseB"/>
</dbReference>
<evidence type="ECO:0000313" key="7">
    <source>
        <dbReference type="EMBL" id="KAJ5220052.1"/>
    </source>
</evidence>
<evidence type="ECO:0000259" key="6">
    <source>
        <dbReference type="Pfam" id="PF00135"/>
    </source>
</evidence>
<evidence type="ECO:0000256" key="2">
    <source>
        <dbReference type="ARBA" id="ARBA00022801"/>
    </source>
</evidence>
<keyword evidence="5" id="KW-0732">Signal</keyword>
<evidence type="ECO:0000256" key="1">
    <source>
        <dbReference type="ARBA" id="ARBA00005964"/>
    </source>
</evidence>
<keyword evidence="2" id="KW-0378">Hydrolase</keyword>
<protein>
    <submittedName>
        <fullName evidence="7">Carboxylesterase hlo</fullName>
    </submittedName>
</protein>
<feature type="domain" description="Carboxylesterase type B" evidence="6">
    <location>
        <begin position="24"/>
        <end position="459"/>
    </location>
</feature>
<dbReference type="AlphaFoldDB" id="A0A9W9TEP3"/>
<dbReference type="OrthoDB" id="408631at2759"/>
<evidence type="ECO:0000256" key="5">
    <source>
        <dbReference type="SAM" id="SignalP"/>
    </source>
</evidence>
<dbReference type="Pfam" id="PF00135">
    <property type="entry name" value="COesterase"/>
    <property type="match status" value="1"/>
</dbReference>
<reference evidence="7" key="1">
    <citation type="submission" date="2022-11" db="EMBL/GenBank/DDBJ databases">
        <authorList>
            <person name="Petersen C."/>
        </authorList>
    </citation>
    <scope>NUCLEOTIDE SEQUENCE</scope>
    <source>
        <strain evidence="7">IBT 19713</strain>
    </source>
</reference>
<dbReference type="SUPFAM" id="SSF53474">
    <property type="entry name" value="alpha/beta-Hydrolases"/>
    <property type="match status" value="1"/>
</dbReference>
<feature type="active site" description="Charge relay system" evidence="4">
    <location>
        <position position="422"/>
    </location>
</feature>
<dbReference type="InterPro" id="IPR000997">
    <property type="entry name" value="Cholinesterase"/>
</dbReference>
<feature type="signal peptide" evidence="5">
    <location>
        <begin position="1"/>
        <end position="17"/>
    </location>
</feature>
<dbReference type="InterPro" id="IPR029058">
    <property type="entry name" value="AB_hydrolase_fold"/>
</dbReference>
<dbReference type="GO" id="GO:0072330">
    <property type="term" value="P:monocarboxylic acid biosynthetic process"/>
    <property type="evidence" value="ECO:0007669"/>
    <property type="project" value="UniProtKB-ARBA"/>
</dbReference>
<keyword evidence="8" id="KW-1185">Reference proteome</keyword>
<dbReference type="Gene3D" id="3.40.50.1820">
    <property type="entry name" value="alpha/beta hydrolase"/>
    <property type="match status" value="1"/>
</dbReference>
<comment type="similarity">
    <text evidence="1">Belongs to the type-B carboxylesterase/lipase family.</text>
</comment>
<sequence>MLVSFLGFLLYIARGVALPVSVPSPTVTIDSGPIVGTTTSLPSSTVVVEKYLGVPFAQSPTRFEPSKPVSSWSTPYNATQELGIITPDGGESEDCLNLNVFTPSSKGSRPVLFWIYGGGYANGASSFGIYDGSSFAAHQDVVVVTSNYRTNVFGFPGGDVPTKHANLGLLDQRLALDWVQRNIDKLGGDPSQVTIMGESAGAGSVDALLTSAPDPLPFRAAIMESGQASVRSSPSDNVQSYSQSWDTLLSVTGCSANWTESSSDKLGCLRDVPATKIREILDNSNLTFGPRMDGVSWSAAPRLSRLDSRLENSSFARVPIMAGYNADEAKPFIVGMNNTKRFLEGYNLGLFSDAFIKEYPLGAPGIHTENDRISAIYTDIAMHCPIATLANDSSSVDIPTWRYFFNASFPNQEIFKGSGAFHSAEIPYVFGTYKTEGATAFEREVSQSMQKAWAAFAKNPTNGPGWDTVSTIGLFGDGVKVGMSAKGKKPLTTVDSSMDQRCSMYKAFYDQYIFSDY</sequence>
<feature type="chain" id="PRO_5040969361" evidence="5">
    <location>
        <begin position="18"/>
        <end position="517"/>
    </location>
</feature>
<dbReference type="PANTHER" id="PTHR43918">
    <property type="entry name" value="ACETYLCHOLINESTERASE"/>
    <property type="match status" value="1"/>
</dbReference>
<keyword evidence="3" id="KW-1015">Disulfide bond</keyword>
<reference evidence="7" key="2">
    <citation type="journal article" date="2023" name="IMA Fungus">
        <title>Comparative genomic study of the Penicillium genus elucidates a diverse pangenome and 15 lateral gene transfer events.</title>
        <authorList>
            <person name="Petersen C."/>
            <person name="Sorensen T."/>
            <person name="Nielsen M.R."/>
            <person name="Sondergaard T.E."/>
            <person name="Sorensen J.L."/>
            <person name="Fitzpatrick D.A."/>
            <person name="Frisvad J.C."/>
            <person name="Nielsen K.L."/>
        </authorList>
    </citation>
    <scope>NUCLEOTIDE SEQUENCE</scope>
    <source>
        <strain evidence="7">IBT 19713</strain>
    </source>
</reference>
<dbReference type="PANTHER" id="PTHR43918:SF4">
    <property type="entry name" value="CARBOXYLIC ESTER HYDROLASE"/>
    <property type="match status" value="1"/>
</dbReference>
<name>A0A9W9TEP3_9EURO</name>